<evidence type="ECO:0000313" key="3">
    <source>
        <dbReference type="EMBL" id="KNE55745.1"/>
    </source>
</evidence>
<proteinExistence type="predicted"/>
<keyword evidence="4" id="KW-1185">Reference proteome</keyword>
<dbReference type="VEuPathDB" id="FungiDB:AMAG_01622"/>
<reference evidence="4" key="2">
    <citation type="submission" date="2009-11" db="EMBL/GenBank/DDBJ databases">
        <title>The Genome Sequence of Allomyces macrogynus strain ATCC 38327.</title>
        <authorList>
            <consortium name="The Broad Institute Genome Sequencing Platform"/>
            <person name="Russ C."/>
            <person name="Cuomo C."/>
            <person name="Shea T."/>
            <person name="Young S.K."/>
            <person name="Zeng Q."/>
            <person name="Koehrsen M."/>
            <person name="Haas B."/>
            <person name="Borodovsky M."/>
            <person name="Guigo R."/>
            <person name="Alvarado L."/>
            <person name="Berlin A."/>
            <person name="Borenstein D."/>
            <person name="Chen Z."/>
            <person name="Engels R."/>
            <person name="Freedman E."/>
            <person name="Gellesch M."/>
            <person name="Goldberg J."/>
            <person name="Griggs A."/>
            <person name="Gujja S."/>
            <person name="Heiman D."/>
            <person name="Hepburn T."/>
            <person name="Howarth C."/>
            <person name="Jen D."/>
            <person name="Larson L."/>
            <person name="Lewis B."/>
            <person name="Mehta T."/>
            <person name="Park D."/>
            <person name="Pearson M."/>
            <person name="Roberts A."/>
            <person name="Saif S."/>
            <person name="Shenoy N."/>
            <person name="Sisk P."/>
            <person name="Stolte C."/>
            <person name="Sykes S."/>
            <person name="Walk T."/>
            <person name="White J."/>
            <person name="Yandava C."/>
            <person name="Burger G."/>
            <person name="Gray M.W."/>
            <person name="Holland P.W.H."/>
            <person name="King N."/>
            <person name="Lang F.B.F."/>
            <person name="Roger A.J."/>
            <person name="Ruiz-Trillo I."/>
            <person name="Lander E."/>
            <person name="Nusbaum C."/>
        </authorList>
    </citation>
    <scope>NUCLEOTIDE SEQUENCE [LARGE SCALE GENOMIC DNA]</scope>
    <source>
        <strain evidence="4">ATCC 38327</strain>
    </source>
</reference>
<feature type="transmembrane region" description="Helical" evidence="1">
    <location>
        <begin position="258"/>
        <end position="283"/>
    </location>
</feature>
<organism evidence="3 4">
    <name type="scientific">Allomyces macrogynus (strain ATCC 38327)</name>
    <name type="common">Allomyces javanicus var. macrogynus</name>
    <dbReference type="NCBI Taxonomy" id="578462"/>
    <lineage>
        <taxon>Eukaryota</taxon>
        <taxon>Fungi</taxon>
        <taxon>Fungi incertae sedis</taxon>
        <taxon>Blastocladiomycota</taxon>
        <taxon>Blastocladiomycetes</taxon>
        <taxon>Blastocladiales</taxon>
        <taxon>Blastocladiaceae</taxon>
        <taxon>Allomyces</taxon>
    </lineage>
</organism>
<dbReference type="AlphaFoldDB" id="A0A0L0S011"/>
<keyword evidence="1" id="KW-0812">Transmembrane</keyword>
<dbReference type="eggNOG" id="ENOG502RXYE">
    <property type="taxonomic scope" value="Eukaryota"/>
</dbReference>
<keyword evidence="1" id="KW-0472">Membrane</keyword>
<dbReference type="OrthoDB" id="2448307at2759"/>
<evidence type="ECO:0000259" key="2">
    <source>
        <dbReference type="Pfam" id="PF25044"/>
    </source>
</evidence>
<dbReference type="InterPro" id="IPR056691">
    <property type="entry name" value="DUF7789"/>
</dbReference>
<evidence type="ECO:0000256" key="1">
    <source>
        <dbReference type="SAM" id="Phobius"/>
    </source>
</evidence>
<accession>A0A0L0S011</accession>
<feature type="domain" description="DUF7789" evidence="2">
    <location>
        <begin position="150"/>
        <end position="274"/>
    </location>
</feature>
<feature type="transmembrane region" description="Helical" evidence="1">
    <location>
        <begin position="114"/>
        <end position="138"/>
    </location>
</feature>
<dbReference type="PANTHER" id="PTHR34391">
    <property type="entry name" value="UPF0658 GOLGI APPARATUS MEMBRANE PROTEIN C1952.10C-RELATED"/>
    <property type="match status" value="1"/>
</dbReference>
<feature type="transmembrane region" description="Helical" evidence="1">
    <location>
        <begin position="21"/>
        <end position="42"/>
    </location>
</feature>
<dbReference type="OMA" id="FIIYRDR"/>
<dbReference type="GO" id="GO:0005794">
    <property type="term" value="C:Golgi apparatus"/>
    <property type="evidence" value="ECO:0007669"/>
    <property type="project" value="TreeGrafter"/>
</dbReference>
<dbReference type="InterPro" id="IPR040410">
    <property type="entry name" value="UPF0658_Golgi"/>
</dbReference>
<feature type="transmembrane region" description="Helical" evidence="1">
    <location>
        <begin position="223"/>
        <end position="246"/>
    </location>
</feature>
<feature type="transmembrane region" description="Helical" evidence="1">
    <location>
        <begin position="159"/>
        <end position="183"/>
    </location>
</feature>
<dbReference type="Pfam" id="PF25044">
    <property type="entry name" value="DUF7789"/>
    <property type="match status" value="1"/>
</dbReference>
<feature type="transmembrane region" description="Helical" evidence="1">
    <location>
        <begin position="54"/>
        <end position="72"/>
    </location>
</feature>
<protein>
    <recommendedName>
        <fullName evidence="2">DUF7789 domain-containing protein</fullName>
    </recommendedName>
</protein>
<dbReference type="Proteomes" id="UP000054350">
    <property type="component" value="Unassembled WGS sequence"/>
</dbReference>
<feature type="transmembrane region" description="Helical" evidence="1">
    <location>
        <begin position="195"/>
        <end position="216"/>
    </location>
</feature>
<reference evidence="3 4" key="1">
    <citation type="submission" date="2009-11" db="EMBL/GenBank/DDBJ databases">
        <title>Annotation of Allomyces macrogynus ATCC 38327.</title>
        <authorList>
            <consortium name="The Broad Institute Genome Sequencing Platform"/>
            <person name="Russ C."/>
            <person name="Cuomo C."/>
            <person name="Burger G."/>
            <person name="Gray M.W."/>
            <person name="Holland P.W.H."/>
            <person name="King N."/>
            <person name="Lang F.B.F."/>
            <person name="Roger A.J."/>
            <person name="Ruiz-Trillo I."/>
            <person name="Young S.K."/>
            <person name="Zeng Q."/>
            <person name="Gargeya S."/>
            <person name="Fitzgerald M."/>
            <person name="Haas B."/>
            <person name="Abouelleil A."/>
            <person name="Alvarado L."/>
            <person name="Arachchi H.M."/>
            <person name="Berlin A."/>
            <person name="Chapman S.B."/>
            <person name="Gearin G."/>
            <person name="Goldberg J."/>
            <person name="Griggs A."/>
            <person name="Gujja S."/>
            <person name="Hansen M."/>
            <person name="Heiman D."/>
            <person name="Howarth C."/>
            <person name="Larimer J."/>
            <person name="Lui A."/>
            <person name="MacDonald P.J.P."/>
            <person name="McCowen C."/>
            <person name="Montmayeur A."/>
            <person name="Murphy C."/>
            <person name="Neiman D."/>
            <person name="Pearson M."/>
            <person name="Priest M."/>
            <person name="Roberts A."/>
            <person name="Saif S."/>
            <person name="Shea T."/>
            <person name="Sisk P."/>
            <person name="Stolte C."/>
            <person name="Sykes S."/>
            <person name="Wortman J."/>
            <person name="Nusbaum C."/>
            <person name="Birren B."/>
        </authorList>
    </citation>
    <scope>NUCLEOTIDE SEQUENCE [LARGE SCALE GENOMIC DNA]</scope>
    <source>
        <strain evidence="3 4">ATCC 38327</strain>
    </source>
</reference>
<keyword evidence="1" id="KW-1133">Transmembrane helix</keyword>
<dbReference type="PANTHER" id="PTHR34391:SF1">
    <property type="entry name" value="UPF0658 GOLGI APPARATUS MEMBRANE PROTEIN C1952.10C-RELATED"/>
    <property type="match status" value="1"/>
</dbReference>
<dbReference type="EMBL" id="GG745329">
    <property type="protein sequence ID" value="KNE55745.1"/>
    <property type="molecule type" value="Genomic_DNA"/>
</dbReference>
<sequence>MAPKLQLPQSRMGRSLLGASLLQAVIVVVLEAIVAAIVMPNIDTQNVNDPNRGVPVYMLIFVASQVWNMYLSWDAILKQNTIQLIAFVAFNACTFAYSLFQFRQVTRQEITNGPLLIVIPVVLGVFTIIFAALAYKLYLEFGWKIYKKIGADPNMKNMFRLYQVFLTLLKVDVFFMMAFSVQYLVLVLRAEDYEFGVTIAAVPLTLFTILVAVYGLRRESKKLMAVFLISLLVGIVYFVFKIVRIWTLNRERLYGTQLFLTFFASLSLAMLVLTLINSVMCYFNFGKGLKTHITTRAQAVPHVSQLATERTTAMT</sequence>
<evidence type="ECO:0000313" key="4">
    <source>
        <dbReference type="Proteomes" id="UP000054350"/>
    </source>
</evidence>
<gene>
    <name evidence="3" type="ORF">AMAG_01622</name>
</gene>
<feature type="transmembrane region" description="Helical" evidence="1">
    <location>
        <begin position="84"/>
        <end position="102"/>
    </location>
</feature>
<name>A0A0L0S011_ALLM3</name>